<accession>A0A2I0K8X0</accession>
<reference evidence="1 2" key="1">
    <citation type="submission" date="2017-11" db="EMBL/GenBank/DDBJ databases">
        <title>De-novo sequencing of pomegranate (Punica granatum L.) genome.</title>
        <authorList>
            <person name="Akparov Z."/>
            <person name="Amiraslanov A."/>
            <person name="Hajiyeva S."/>
            <person name="Abbasov M."/>
            <person name="Kaur K."/>
            <person name="Hamwieh A."/>
            <person name="Solovyev V."/>
            <person name="Salamov A."/>
            <person name="Braich B."/>
            <person name="Kosarev P."/>
            <person name="Mahmoud A."/>
            <person name="Hajiyev E."/>
            <person name="Babayeva S."/>
            <person name="Izzatullayeva V."/>
            <person name="Mammadov A."/>
            <person name="Mammadov A."/>
            <person name="Sharifova S."/>
            <person name="Ojaghi J."/>
            <person name="Eynullazada K."/>
            <person name="Bayramov B."/>
            <person name="Abdulazimova A."/>
            <person name="Shahmuradov I."/>
        </authorList>
    </citation>
    <scope>NUCLEOTIDE SEQUENCE [LARGE SCALE GENOMIC DNA]</scope>
    <source>
        <strain evidence="2">cv. AG2017</strain>
        <tissue evidence="1">Leaf</tissue>
    </source>
</reference>
<sequence>MLGCKGCTFGCAQMSGVRAGTLEHARTRGARSWLARGRGRAQERAATGALLTREHVCAPEFNLVGARMREAYATRLRSIHLPGDARRTHVRRSRHSLFTTRRSRAVESPGSRGTRYT</sequence>
<name>A0A2I0K8X0_PUNGR</name>
<dbReference type="AlphaFoldDB" id="A0A2I0K8X0"/>
<gene>
    <name evidence="1" type="ORF">CRG98_014611</name>
</gene>
<keyword evidence="2" id="KW-1185">Reference proteome</keyword>
<organism evidence="1 2">
    <name type="scientific">Punica granatum</name>
    <name type="common">Pomegranate</name>
    <dbReference type="NCBI Taxonomy" id="22663"/>
    <lineage>
        <taxon>Eukaryota</taxon>
        <taxon>Viridiplantae</taxon>
        <taxon>Streptophyta</taxon>
        <taxon>Embryophyta</taxon>
        <taxon>Tracheophyta</taxon>
        <taxon>Spermatophyta</taxon>
        <taxon>Magnoliopsida</taxon>
        <taxon>eudicotyledons</taxon>
        <taxon>Gunneridae</taxon>
        <taxon>Pentapetalae</taxon>
        <taxon>rosids</taxon>
        <taxon>malvids</taxon>
        <taxon>Myrtales</taxon>
        <taxon>Lythraceae</taxon>
        <taxon>Punica</taxon>
    </lineage>
</organism>
<protein>
    <submittedName>
        <fullName evidence="1">Uncharacterized protein</fullName>
    </submittedName>
</protein>
<proteinExistence type="predicted"/>
<evidence type="ECO:0000313" key="1">
    <source>
        <dbReference type="EMBL" id="PKI64987.1"/>
    </source>
</evidence>
<dbReference type="EMBL" id="PGOL01000775">
    <property type="protein sequence ID" value="PKI64987.1"/>
    <property type="molecule type" value="Genomic_DNA"/>
</dbReference>
<dbReference type="Proteomes" id="UP000233551">
    <property type="component" value="Unassembled WGS sequence"/>
</dbReference>
<evidence type="ECO:0000313" key="2">
    <source>
        <dbReference type="Proteomes" id="UP000233551"/>
    </source>
</evidence>
<comment type="caution">
    <text evidence="1">The sequence shown here is derived from an EMBL/GenBank/DDBJ whole genome shotgun (WGS) entry which is preliminary data.</text>
</comment>